<gene>
    <name evidence="1" type="ORF">GO495_29615</name>
</gene>
<accession>A0A6N8JKM7</accession>
<comment type="caution">
    <text evidence="1">The sequence shown here is derived from an EMBL/GenBank/DDBJ whole genome shotgun (WGS) entry which is preliminary data.</text>
</comment>
<evidence type="ECO:0000313" key="1">
    <source>
        <dbReference type="EMBL" id="MVT44788.1"/>
    </source>
</evidence>
<organism evidence="1 2">
    <name type="scientific">Chitinophaga oryziterrae</name>
    <dbReference type="NCBI Taxonomy" id="1031224"/>
    <lineage>
        <taxon>Bacteria</taxon>
        <taxon>Pseudomonadati</taxon>
        <taxon>Bacteroidota</taxon>
        <taxon>Chitinophagia</taxon>
        <taxon>Chitinophagales</taxon>
        <taxon>Chitinophagaceae</taxon>
        <taxon>Chitinophaga</taxon>
    </lineage>
</organism>
<dbReference type="Proteomes" id="UP000468388">
    <property type="component" value="Unassembled WGS sequence"/>
</dbReference>
<dbReference type="SUPFAM" id="SSF52402">
    <property type="entry name" value="Adenine nucleotide alpha hydrolases-like"/>
    <property type="match status" value="1"/>
</dbReference>
<evidence type="ECO:0000313" key="2">
    <source>
        <dbReference type="Proteomes" id="UP000468388"/>
    </source>
</evidence>
<proteinExistence type="predicted"/>
<name>A0A6N8JKM7_9BACT</name>
<dbReference type="EMBL" id="WRXO01000013">
    <property type="protein sequence ID" value="MVT44788.1"/>
    <property type="molecule type" value="Genomic_DNA"/>
</dbReference>
<evidence type="ECO:0008006" key="3">
    <source>
        <dbReference type="Google" id="ProtNLM"/>
    </source>
</evidence>
<reference evidence="1 2" key="1">
    <citation type="submission" date="2019-12" db="EMBL/GenBank/DDBJ databases">
        <title>The draft genomic sequence of strain Chitinophaga oryziterrae JCM 16595.</title>
        <authorList>
            <person name="Zhang X."/>
        </authorList>
    </citation>
    <scope>NUCLEOTIDE SEQUENCE [LARGE SCALE GENOMIC DNA]</scope>
    <source>
        <strain evidence="1 2">JCM 16595</strain>
    </source>
</reference>
<protein>
    <recommendedName>
        <fullName evidence="3">Universal stress protein</fullName>
    </recommendedName>
</protein>
<dbReference type="RefSeq" id="WP_157303578.1">
    <property type="nucleotide sequence ID" value="NZ_BAAAZB010000005.1"/>
</dbReference>
<keyword evidence="2" id="KW-1185">Reference proteome</keyword>
<sequence length="277" mass="31825">MKKIVALIDAAHFREEQLDVFQYISRVLKGKLVIVFLENEAGPILYAPDFREGISPATYAEVLETDKETKDKIKRNIISLKEACIEKDIWFHFHEDKGLPAEEAILESRFADLVIMNRDISFALLYDSDPTLFVKNVLAGAQSPVLIVPDNMKEIKEVFFAYNGSFSSMFAIKQFTQLFAVFTERKATVVYIAENNTPVMPHERLLKEYLNMYYDSIEFITLAGEPDTAIKELLNNRKDCIITFGAYGRSNLSRFFKRSKADNILRELDTPIFITHP</sequence>
<dbReference type="Gene3D" id="3.40.50.12370">
    <property type="match status" value="1"/>
</dbReference>
<dbReference type="AlphaFoldDB" id="A0A6N8JKM7"/>
<dbReference type="OrthoDB" id="662548at2"/>